<protein>
    <submittedName>
        <fullName evidence="4">Uncharacterized protein LOC111087447</fullName>
    </submittedName>
</protein>
<dbReference type="SMART" id="SM01203">
    <property type="entry name" value="DUF3585"/>
    <property type="match status" value="1"/>
</dbReference>
<feature type="coiled-coil region" evidence="1">
    <location>
        <begin position="89"/>
        <end position="116"/>
    </location>
</feature>
<evidence type="ECO:0000313" key="4">
    <source>
        <dbReference type="RefSeq" id="XP_022249793.1"/>
    </source>
</evidence>
<accession>A0ABM1T1N7</accession>
<keyword evidence="3" id="KW-1185">Reference proteome</keyword>
<name>A0ABM1T1N7_LIMPO</name>
<evidence type="ECO:0000259" key="2">
    <source>
        <dbReference type="Pfam" id="PF12130"/>
    </source>
</evidence>
<dbReference type="PANTHER" id="PTHR22704:SF1">
    <property type="entry name" value="BMERB DOMAIN-CONTAINING PROTEIN 1"/>
    <property type="match status" value="1"/>
</dbReference>
<dbReference type="Proteomes" id="UP000694941">
    <property type="component" value="Unplaced"/>
</dbReference>
<dbReference type="InterPro" id="IPR040127">
    <property type="entry name" value="BMERB"/>
</dbReference>
<evidence type="ECO:0000313" key="3">
    <source>
        <dbReference type="Proteomes" id="UP000694941"/>
    </source>
</evidence>
<dbReference type="RefSeq" id="XP_022249793.1">
    <property type="nucleotide sequence ID" value="XM_022394085.1"/>
</dbReference>
<dbReference type="InterPro" id="IPR022735">
    <property type="entry name" value="bMERB_dom"/>
</dbReference>
<proteinExistence type="predicted"/>
<sequence length="246" mass="28999">MDDCVTKKNILENSGNILLEMTSEYHNLPSPGVLMQEISRACGFDEPEDWSLYSAVSPEEEEENLKYVDYLEYLKNVIFPGGLHHYNFSANARSRIVEAEEQLFHLRKQRNELLRKENELIYTLHDILLQEENERLRKEVLPLSEIPDYCKTPEQSMRESQLLHHIIQNVSHRDTMLVDLHVEKLREIEEDEKIEEDYRIQKAEWDKLVTADSGSTSGSQKENHSCSKFNNMKTKFRRIMKKCIIL</sequence>
<evidence type="ECO:0000256" key="1">
    <source>
        <dbReference type="SAM" id="Coils"/>
    </source>
</evidence>
<keyword evidence="1" id="KW-0175">Coiled coil</keyword>
<gene>
    <name evidence="4" type="primary">LOC111087447</name>
</gene>
<dbReference type="PANTHER" id="PTHR22704">
    <property type="entry name" value="BMERB DOMAIN-CONTAINING PROTEIN 1-RELATED"/>
    <property type="match status" value="1"/>
</dbReference>
<dbReference type="GeneID" id="111087447"/>
<feature type="domain" description="BMERB" evidence="2">
    <location>
        <begin position="99"/>
        <end position="194"/>
    </location>
</feature>
<reference evidence="4" key="1">
    <citation type="submission" date="2025-08" db="UniProtKB">
        <authorList>
            <consortium name="RefSeq"/>
        </authorList>
    </citation>
    <scope>IDENTIFICATION</scope>
    <source>
        <tissue evidence="4">Muscle</tissue>
    </source>
</reference>
<organism evidence="3 4">
    <name type="scientific">Limulus polyphemus</name>
    <name type="common">Atlantic horseshoe crab</name>
    <dbReference type="NCBI Taxonomy" id="6850"/>
    <lineage>
        <taxon>Eukaryota</taxon>
        <taxon>Metazoa</taxon>
        <taxon>Ecdysozoa</taxon>
        <taxon>Arthropoda</taxon>
        <taxon>Chelicerata</taxon>
        <taxon>Merostomata</taxon>
        <taxon>Xiphosura</taxon>
        <taxon>Limulidae</taxon>
        <taxon>Limulus</taxon>
    </lineage>
</organism>
<dbReference type="Pfam" id="PF12130">
    <property type="entry name" value="bMERB_dom"/>
    <property type="match status" value="1"/>
</dbReference>